<accession>A0A1V9XCE7</accession>
<gene>
    <name evidence="2" type="ORF">BIW11_11132</name>
</gene>
<feature type="compositionally biased region" description="Basic residues" evidence="1">
    <location>
        <begin position="1"/>
        <end position="17"/>
    </location>
</feature>
<comment type="caution">
    <text evidence="2">The sequence shown here is derived from an EMBL/GenBank/DDBJ whole genome shotgun (WGS) entry which is preliminary data.</text>
</comment>
<proteinExistence type="predicted"/>
<dbReference type="InParanoid" id="A0A1V9XCE7"/>
<organism evidence="2 3">
    <name type="scientific">Tropilaelaps mercedesae</name>
    <dbReference type="NCBI Taxonomy" id="418985"/>
    <lineage>
        <taxon>Eukaryota</taxon>
        <taxon>Metazoa</taxon>
        <taxon>Ecdysozoa</taxon>
        <taxon>Arthropoda</taxon>
        <taxon>Chelicerata</taxon>
        <taxon>Arachnida</taxon>
        <taxon>Acari</taxon>
        <taxon>Parasitiformes</taxon>
        <taxon>Mesostigmata</taxon>
        <taxon>Gamasina</taxon>
        <taxon>Dermanyssoidea</taxon>
        <taxon>Laelapidae</taxon>
        <taxon>Tropilaelaps</taxon>
    </lineage>
</organism>
<feature type="compositionally biased region" description="Acidic residues" evidence="1">
    <location>
        <begin position="422"/>
        <end position="432"/>
    </location>
</feature>
<reference evidence="2 3" key="1">
    <citation type="journal article" date="2017" name="Gigascience">
        <title>Draft genome of the honey bee ectoparasitic mite, Tropilaelaps mercedesae, is shaped by the parasitic life history.</title>
        <authorList>
            <person name="Dong X."/>
            <person name="Armstrong S.D."/>
            <person name="Xia D."/>
            <person name="Makepeace B.L."/>
            <person name="Darby A.C."/>
            <person name="Kadowaki T."/>
        </authorList>
    </citation>
    <scope>NUCLEOTIDE SEQUENCE [LARGE SCALE GENOMIC DNA]</scope>
    <source>
        <strain evidence="2">Wuxi-XJTLU</strain>
    </source>
</reference>
<name>A0A1V9XCE7_9ACAR</name>
<evidence type="ECO:0000313" key="3">
    <source>
        <dbReference type="Proteomes" id="UP000192247"/>
    </source>
</evidence>
<dbReference type="OrthoDB" id="10355391at2759"/>
<sequence>MTKNRNSRNKNNKRKASPCKERSEDRQLKFALSTGGSIEIRSSEKLQATRLCGESPDQQDFTLCDLIFDASSSRICLPREIWDNELIESISSSLLHLLYGIQNAVPDAPGDNVAALFEPLHSVPWLPSGRYSVLLPDEGGPALVADLSTDGDHSDHNGALSLQEPIPLKKCRLPRFAVHQTMATLTVVFFVQNFDRNSLAVTCCNCNSLLRVEFCLNNEFHTTYRVVLGHPSLENALAFPQCFRVEVHRDSAFILYIDKAEEEHVLWTEMLVGAGGTPNLKSYPLVDNNVDDKACDSLIMDTTRCMTIGSNEDSRVRPTLERRFSAPCESLSPCPASPDGVSRGILKNRRLCSRTLSECSESLEFSSWDLSESLRGSSASIMHLDDVKRVTFNSKVLETKYKPEGVSIKRRTQRTRSLSDSSDPDESEETDSICDDLREGLTLKAAVISQSRKQGHGLQAKEDLFHFEMDEK</sequence>
<dbReference type="Proteomes" id="UP000192247">
    <property type="component" value="Unassembled WGS sequence"/>
</dbReference>
<keyword evidence="3" id="KW-1185">Reference proteome</keyword>
<feature type="region of interest" description="Disordered" evidence="1">
    <location>
        <begin position="1"/>
        <end position="25"/>
    </location>
</feature>
<protein>
    <submittedName>
        <fullName evidence="2">Uncharacterized protein</fullName>
    </submittedName>
</protein>
<evidence type="ECO:0000256" key="1">
    <source>
        <dbReference type="SAM" id="MobiDB-lite"/>
    </source>
</evidence>
<feature type="region of interest" description="Disordered" evidence="1">
    <location>
        <begin position="409"/>
        <end position="432"/>
    </location>
</feature>
<dbReference type="EMBL" id="MNPL01015123">
    <property type="protein sequence ID" value="OQR71230.1"/>
    <property type="molecule type" value="Genomic_DNA"/>
</dbReference>
<dbReference type="AlphaFoldDB" id="A0A1V9XCE7"/>
<evidence type="ECO:0000313" key="2">
    <source>
        <dbReference type="EMBL" id="OQR71230.1"/>
    </source>
</evidence>